<dbReference type="GO" id="GO:0005509">
    <property type="term" value="F:calcium ion binding"/>
    <property type="evidence" value="ECO:0007669"/>
    <property type="project" value="InterPro"/>
</dbReference>
<dbReference type="PANTHER" id="PTHR38340:SF1">
    <property type="entry name" value="S-LAYER PROTEIN"/>
    <property type="match status" value="1"/>
</dbReference>
<protein>
    <submittedName>
        <fullName evidence="4">Hemolysin-type calcium-binding repeat-containing protein</fullName>
    </submittedName>
</protein>
<feature type="region of interest" description="Disordered" evidence="3">
    <location>
        <begin position="160"/>
        <end position="179"/>
    </location>
</feature>
<dbReference type="Proteomes" id="UP000183635">
    <property type="component" value="Unassembled WGS sequence"/>
</dbReference>
<dbReference type="SUPFAM" id="SSF51120">
    <property type="entry name" value="beta-Roll"/>
    <property type="match status" value="3"/>
</dbReference>
<name>A0A1I2Y053_9RHOB</name>
<evidence type="ECO:0000313" key="5">
    <source>
        <dbReference type="Proteomes" id="UP000183635"/>
    </source>
</evidence>
<keyword evidence="5" id="KW-1185">Reference proteome</keyword>
<sequence>MAVINGTTGSDRLNGTVGRDTIRGLEGRDTINPGRGSDYAHGGPGADVLIWNQDPNSRGNVDTYIGGSAGENYEADIYGSLAGGDRLHLYGARGFRVTFTSSENGFVLDAFGNRLNFSGFERLQTGAGNDSIDGSRGLLNAARGAGSSFTPVHGLTVNSGAGNDTIRGTNGSDVIDPGPGNDRVFGGGGTDLLMPSQGNDYGHAGAGDDNVRWGNNGSMGPIYNIGRDTLVGGAGHDLLNVWATGSGENSAGAHVVFTTNSSGRASFPQANGTLVFSEFEQFWTHEGRDTVSAANATIGADGKGIFFNTRWGDDRLTGSAGRDTLEGGQGADTIDGGRGNDLISMVDDVHSGRVIPDSQRDVLIIRDGAGADTIRGFQIHDGGGIASDRLSVATLHDRGGHLVDVNDVTVTARGNGALLSFPKGESILLEGVSAASLTRAMLIKLGIPASSAQAAEVARAKVMTAQADPAAASATAAEADDGGARTLAADHFSWRFPAAEPVPHPDQHHGGISAMISDLVGTYREMAAHPGGDHAELPHVLAQIFD</sequence>
<comment type="subcellular location">
    <subcellularLocation>
        <location evidence="1">Secreted</location>
    </subcellularLocation>
</comment>
<organism evidence="4 5">
    <name type="scientific">Paracoccus aminovorans</name>
    <dbReference type="NCBI Taxonomy" id="34004"/>
    <lineage>
        <taxon>Bacteria</taxon>
        <taxon>Pseudomonadati</taxon>
        <taxon>Pseudomonadota</taxon>
        <taxon>Alphaproteobacteria</taxon>
        <taxon>Rhodobacterales</taxon>
        <taxon>Paracoccaceae</taxon>
        <taxon>Paracoccus</taxon>
    </lineage>
</organism>
<dbReference type="InterPro" id="IPR011049">
    <property type="entry name" value="Serralysin-like_metalloprot_C"/>
</dbReference>
<evidence type="ECO:0000313" key="4">
    <source>
        <dbReference type="EMBL" id="SFH17711.1"/>
    </source>
</evidence>
<dbReference type="PRINTS" id="PR00313">
    <property type="entry name" value="CABNDNGRPT"/>
</dbReference>
<dbReference type="Gene3D" id="2.150.10.10">
    <property type="entry name" value="Serralysin-like metalloprotease, C-terminal"/>
    <property type="match status" value="3"/>
</dbReference>
<evidence type="ECO:0000256" key="3">
    <source>
        <dbReference type="SAM" id="MobiDB-lite"/>
    </source>
</evidence>
<dbReference type="STRING" id="34004.SAMN04488021_102149"/>
<evidence type="ECO:0000256" key="2">
    <source>
        <dbReference type="ARBA" id="ARBA00022525"/>
    </source>
</evidence>
<feature type="region of interest" description="Disordered" evidence="3">
    <location>
        <begin position="1"/>
        <end position="20"/>
    </location>
</feature>
<dbReference type="OrthoDB" id="7779218at2"/>
<dbReference type="EMBL" id="FOPU01000002">
    <property type="protein sequence ID" value="SFH17711.1"/>
    <property type="molecule type" value="Genomic_DNA"/>
</dbReference>
<dbReference type="PROSITE" id="PS00330">
    <property type="entry name" value="HEMOLYSIN_CALCIUM"/>
    <property type="match status" value="2"/>
</dbReference>
<dbReference type="Pfam" id="PF00353">
    <property type="entry name" value="HemolysinCabind"/>
    <property type="match status" value="5"/>
</dbReference>
<feature type="compositionally biased region" description="Polar residues" evidence="3">
    <location>
        <begin position="160"/>
        <end position="172"/>
    </location>
</feature>
<evidence type="ECO:0000256" key="1">
    <source>
        <dbReference type="ARBA" id="ARBA00004613"/>
    </source>
</evidence>
<dbReference type="PANTHER" id="PTHR38340">
    <property type="entry name" value="S-LAYER PROTEIN"/>
    <property type="match status" value="1"/>
</dbReference>
<reference evidence="4 5" key="1">
    <citation type="submission" date="2016-10" db="EMBL/GenBank/DDBJ databases">
        <authorList>
            <person name="de Groot N.N."/>
        </authorList>
    </citation>
    <scope>NUCLEOTIDE SEQUENCE [LARGE SCALE GENOMIC DNA]</scope>
    <source>
        <strain evidence="4 5">DSM 8537</strain>
    </source>
</reference>
<dbReference type="InterPro" id="IPR050557">
    <property type="entry name" value="RTX_toxin/Mannuronan_C5-epim"/>
</dbReference>
<gene>
    <name evidence="4" type="ORF">SAMN04488021_102149</name>
</gene>
<dbReference type="InterPro" id="IPR018511">
    <property type="entry name" value="Hemolysin-typ_Ca-bd_CS"/>
</dbReference>
<dbReference type="AlphaFoldDB" id="A0A1I2Y053"/>
<dbReference type="RefSeq" id="WP_074966125.1">
    <property type="nucleotide sequence ID" value="NZ_CBCRYP010000001.1"/>
</dbReference>
<feature type="compositionally biased region" description="Polar residues" evidence="3">
    <location>
        <begin position="1"/>
        <end position="13"/>
    </location>
</feature>
<accession>A0A1I2Y053</accession>
<proteinExistence type="predicted"/>
<dbReference type="GO" id="GO:0005576">
    <property type="term" value="C:extracellular region"/>
    <property type="evidence" value="ECO:0007669"/>
    <property type="project" value="UniProtKB-SubCell"/>
</dbReference>
<keyword evidence="2" id="KW-0964">Secreted</keyword>
<dbReference type="InterPro" id="IPR001343">
    <property type="entry name" value="Hemolysn_Ca-bd"/>
</dbReference>